<evidence type="ECO:0000256" key="1">
    <source>
        <dbReference type="RuleBase" id="RU361117"/>
    </source>
</evidence>
<dbReference type="InterPro" id="IPR006379">
    <property type="entry name" value="HAD-SF_hydro_IIB"/>
</dbReference>
<dbReference type="EC" id="3.1.3.12" evidence="1"/>
<dbReference type="GO" id="GO:0004805">
    <property type="term" value="F:trehalose-phosphatase activity"/>
    <property type="evidence" value="ECO:0007669"/>
    <property type="project" value="UniProtKB-EC"/>
</dbReference>
<comment type="pathway">
    <text evidence="1">Glycan biosynthesis; trehalose biosynthesis.</text>
</comment>
<keyword evidence="3" id="KW-1185">Reference proteome</keyword>
<dbReference type="InterPro" id="IPR036412">
    <property type="entry name" value="HAD-like_sf"/>
</dbReference>
<comment type="similarity">
    <text evidence="1">Belongs to the trehalose phosphatase family.</text>
</comment>
<dbReference type="SUPFAM" id="SSF56784">
    <property type="entry name" value="HAD-like"/>
    <property type="match status" value="1"/>
</dbReference>
<dbReference type="NCBIfam" id="TIGR00685">
    <property type="entry name" value="T6PP"/>
    <property type="match status" value="1"/>
</dbReference>
<keyword evidence="1" id="KW-0460">Magnesium</keyword>
<dbReference type="InterPro" id="IPR003337">
    <property type="entry name" value="Trehalose_PPase"/>
</dbReference>
<protein>
    <recommendedName>
        <fullName evidence="1">Trehalose 6-phosphate phosphatase</fullName>
        <ecNumber evidence="1">3.1.3.12</ecNumber>
    </recommendedName>
</protein>
<name>A0A1M5LBJ9_9ACTN</name>
<dbReference type="Proteomes" id="UP000186132">
    <property type="component" value="Unassembled WGS sequence"/>
</dbReference>
<dbReference type="GO" id="GO:0046872">
    <property type="term" value="F:metal ion binding"/>
    <property type="evidence" value="ECO:0007669"/>
    <property type="project" value="UniProtKB-KW"/>
</dbReference>
<sequence length="307" mass="31933">MSDGYLDLNWRFRESWTDMPTGRPVGSTIGSRGGIGEDGRVNTALPDDPAALLAALRPHVAHALVTTDFDGTLAPLQVDPEDSRAVPGTIEALTALTRRGATVAVVTGRDARTVVRLGGLDAVPGIVVAGVYGAETWCAGELLTPDTPAAVEALRDRLPATLADVPADPAVWVEDKRLSLVVHARKADDPVAALAAIREPVTALGEELGFEVHPGSGVLELRLPGFDKAGAIERLVADRPPSAVLYLGDDLGDLPAFAEIVRLRERGVPAWSVAVEASAVPEAVAAADVRVPDADAAVALLTALAQD</sequence>
<dbReference type="STRING" id="1206085.SAMN05443575_2406"/>
<organism evidence="2 3">
    <name type="scientific">Jatrophihabitans endophyticus</name>
    <dbReference type="NCBI Taxonomy" id="1206085"/>
    <lineage>
        <taxon>Bacteria</taxon>
        <taxon>Bacillati</taxon>
        <taxon>Actinomycetota</taxon>
        <taxon>Actinomycetes</taxon>
        <taxon>Jatrophihabitantales</taxon>
        <taxon>Jatrophihabitantaceae</taxon>
        <taxon>Jatrophihabitans</taxon>
    </lineage>
</organism>
<comment type="cofactor">
    <cofactor evidence="1">
        <name>Mg(2+)</name>
        <dbReference type="ChEBI" id="CHEBI:18420"/>
    </cofactor>
</comment>
<dbReference type="Gene3D" id="3.40.50.1000">
    <property type="entry name" value="HAD superfamily/HAD-like"/>
    <property type="match status" value="1"/>
</dbReference>
<evidence type="ECO:0000313" key="3">
    <source>
        <dbReference type="Proteomes" id="UP000186132"/>
    </source>
</evidence>
<reference evidence="2 3" key="1">
    <citation type="submission" date="2016-11" db="EMBL/GenBank/DDBJ databases">
        <authorList>
            <person name="Jaros S."/>
            <person name="Januszkiewicz K."/>
            <person name="Wedrychowicz H."/>
        </authorList>
    </citation>
    <scope>NUCLEOTIDE SEQUENCE [LARGE SCALE GENOMIC DNA]</scope>
    <source>
        <strain evidence="2 3">DSM 45627</strain>
    </source>
</reference>
<dbReference type="UniPathway" id="UPA00299"/>
<comment type="catalytic activity">
    <reaction evidence="1">
        <text>alpha,alpha-trehalose 6-phosphate + H2O = alpha,alpha-trehalose + phosphate</text>
        <dbReference type="Rhea" id="RHEA:23420"/>
        <dbReference type="ChEBI" id="CHEBI:15377"/>
        <dbReference type="ChEBI" id="CHEBI:16551"/>
        <dbReference type="ChEBI" id="CHEBI:43474"/>
        <dbReference type="ChEBI" id="CHEBI:58429"/>
        <dbReference type="EC" id="3.1.3.12"/>
    </reaction>
</comment>
<dbReference type="EMBL" id="FQVU01000003">
    <property type="protein sequence ID" value="SHG62387.1"/>
    <property type="molecule type" value="Genomic_DNA"/>
</dbReference>
<dbReference type="Pfam" id="PF02358">
    <property type="entry name" value="Trehalose_PPase"/>
    <property type="match status" value="1"/>
</dbReference>
<dbReference type="Gene3D" id="3.30.70.1020">
    <property type="entry name" value="Trehalose-6-phosphate phosphatase related protein, domain 2"/>
    <property type="match status" value="1"/>
</dbReference>
<dbReference type="InterPro" id="IPR023214">
    <property type="entry name" value="HAD_sf"/>
</dbReference>
<accession>A0A1M5LBJ9</accession>
<keyword evidence="1" id="KW-0479">Metal-binding</keyword>
<gene>
    <name evidence="2" type="ORF">SAMN05443575_2406</name>
</gene>
<comment type="function">
    <text evidence="1">Removes the phosphate from trehalose 6-phosphate to produce free trehalose.</text>
</comment>
<proteinExistence type="inferred from homology"/>
<keyword evidence="1" id="KW-0378">Hydrolase</keyword>
<dbReference type="AlphaFoldDB" id="A0A1M5LBJ9"/>
<dbReference type="NCBIfam" id="TIGR01484">
    <property type="entry name" value="HAD-SF-IIB"/>
    <property type="match status" value="1"/>
</dbReference>
<dbReference type="GO" id="GO:0005992">
    <property type="term" value="P:trehalose biosynthetic process"/>
    <property type="evidence" value="ECO:0007669"/>
    <property type="project" value="UniProtKB-UniPathway"/>
</dbReference>
<evidence type="ECO:0000313" key="2">
    <source>
        <dbReference type="EMBL" id="SHG62387.1"/>
    </source>
</evidence>